<dbReference type="Pfam" id="PF21307">
    <property type="entry name" value="Glyco_hydro_95_C"/>
    <property type="match status" value="1"/>
</dbReference>
<reference evidence="5 6" key="1">
    <citation type="journal article" date="2015" name="Antonie Van Leeuwenhoek">
        <title>Tamlana nanhaiensis sp. nov., isolated from surface seawater collected from the South China Sea.</title>
        <authorList>
            <person name="Liu X."/>
            <person name="Lai Q."/>
            <person name="Du Y."/>
            <person name="Li G."/>
            <person name="Sun F."/>
            <person name="Shao Z."/>
        </authorList>
    </citation>
    <scope>NUCLEOTIDE SEQUENCE [LARGE SCALE GENOMIC DNA]</scope>
    <source>
        <strain evidence="5 6">FHC16</strain>
    </source>
</reference>
<dbReference type="FunFam" id="1.50.10.10:FF:000028">
    <property type="entry name" value="Alpha-L-fucosidase 2"/>
    <property type="match status" value="1"/>
</dbReference>
<dbReference type="InterPro" id="IPR008928">
    <property type="entry name" value="6-hairpin_glycosidase_sf"/>
</dbReference>
<dbReference type="Pfam" id="PF14498">
    <property type="entry name" value="Glyco_hyd_65N_2"/>
    <property type="match status" value="1"/>
</dbReference>
<name>A0A0D7VZR1_9FLAO</name>
<dbReference type="PANTHER" id="PTHR31084:SF0">
    <property type="entry name" value="ALPHA-L-FUCOSIDASE 2"/>
    <property type="match status" value="1"/>
</dbReference>
<feature type="signal peptide" evidence="1">
    <location>
        <begin position="1"/>
        <end position="26"/>
    </location>
</feature>
<gene>
    <name evidence="5" type="ORF">PK35_16605</name>
</gene>
<dbReference type="PATRIC" id="fig|1382798.3.peg.2327"/>
<dbReference type="RefSeq" id="WP_052826069.1">
    <property type="nucleotide sequence ID" value="NZ_JTDV01000019.1"/>
</dbReference>
<feature type="domain" description="Alpha fucosidase A-like C-terminal" evidence="3">
    <location>
        <begin position="705"/>
        <end position="783"/>
    </location>
</feature>
<dbReference type="InterPro" id="IPR012341">
    <property type="entry name" value="6hp_glycosidase-like_sf"/>
</dbReference>
<dbReference type="InterPro" id="IPR016518">
    <property type="entry name" value="Alpha-L-fucosidase"/>
</dbReference>
<dbReference type="InterPro" id="IPR049053">
    <property type="entry name" value="AFCA-like_C"/>
</dbReference>
<keyword evidence="1" id="KW-0732">Signal</keyword>
<dbReference type="STRING" id="1382798.PK35_16605"/>
<feature type="chain" id="PRO_5002325091" evidence="1">
    <location>
        <begin position="27"/>
        <end position="830"/>
    </location>
</feature>
<keyword evidence="6" id="KW-1185">Reference proteome</keyword>
<dbReference type="PANTHER" id="PTHR31084">
    <property type="entry name" value="ALPHA-L-FUCOSIDASE 2"/>
    <property type="match status" value="1"/>
</dbReference>
<dbReference type="InterPro" id="IPR027414">
    <property type="entry name" value="GH95_N_dom"/>
</dbReference>
<dbReference type="Gene3D" id="1.50.10.10">
    <property type="match status" value="1"/>
</dbReference>
<protein>
    <submittedName>
        <fullName evidence="5">Alpha-L-fucosidase</fullName>
    </submittedName>
</protein>
<evidence type="ECO:0000256" key="1">
    <source>
        <dbReference type="SAM" id="SignalP"/>
    </source>
</evidence>
<comment type="caution">
    <text evidence="5">The sequence shown here is derived from an EMBL/GenBank/DDBJ whole genome shotgun (WGS) entry which is preliminary data.</text>
</comment>
<sequence length="830" mass="94141">MHFFKKKYLIKFFILALLITVFNCKKDDVINKTNNNLLWYNQPANNWNEALPIGNGRIGGMLFGGVENDNIQLNEETVWAGEPGNNITKDYFDDIENLRTLLFAEKYEEAQQLALETFPKSTPEDNNYGVPYQTVGNLKLGFKNHDNPTNYKRDLDIENAISTVNYTINSVNFKREYFVSYPDQMMIIRLSADKNNQLSLDVAIDSPQLKHNVTVENGILKLTGTSGNHENKIGKIKFETLVYPKVIGGETTANESSISITNANEVLLFVSIGTNFKNYKDLSNSAEDIAKNYLDAGQLKTYDVLKSNHISDYQSLFKRVSFKLSKQVNDSLPTNERLANFAKNEDLSLVSLYFQFGRYLLISSSRSGGQPANLQGIWNHRLSPPWDSKYTVNINTEMNYWPAEVTNLSELHEPLFSMLEDLSVTGQESAQKMYHARGWNIHHNTDIWRVAGIIDGGFYGFWPMGGAWLSQHLWQHYLFTGDTEFLAKYYPILKSSAQFYVDVLQEEPEHNWMVVAPSMSPENKHNGVGLSYGTTMDNQLVFDVFSNAIEASKALQIDSKFADTLQTLKKRLPPMQIGQHGQLQEWIKDWDKTGDKHRHISHLYGLYPSNQISPFKNPELFKAAENTLEYRGDVSTGWSMGWKVNFWARMLNGNRAYKLIKTQLTLVEDDADSGGTYPNLFDAHPPFQIDGNFGCTAGIAEMLLQSHDGAIHILPALPDTWNAGEITGLKARGGFEVDLKWQNNTIETVKITSEIGGTLTLRSRTILFDKNGNTLKQSSIKNTNNLYKQAEIKSPLISSEAQVDTLNLPEYYIYNIETEKGGVYQFKAKK</sequence>
<evidence type="ECO:0000259" key="2">
    <source>
        <dbReference type="Pfam" id="PF14498"/>
    </source>
</evidence>
<proteinExistence type="predicted"/>
<dbReference type="InterPro" id="IPR054363">
    <property type="entry name" value="GH95_cat"/>
</dbReference>
<dbReference type="GO" id="GO:0004560">
    <property type="term" value="F:alpha-L-fucosidase activity"/>
    <property type="evidence" value="ECO:0007669"/>
    <property type="project" value="InterPro"/>
</dbReference>
<dbReference type="EMBL" id="JTDV01000019">
    <property type="protein sequence ID" value="KJD31097.1"/>
    <property type="molecule type" value="Genomic_DNA"/>
</dbReference>
<dbReference type="SUPFAM" id="SSF48208">
    <property type="entry name" value="Six-hairpin glycosidases"/>
    <property type="match status" value="1"/>
</dbReference>
<evidence type="ECO:0000259" key="4">
    <source>
        <dbReference type="Pfam" id="PF22124"/>
    </source>
</evidence>
<accession>A0A0D7VZR1</accession>
<evidence type="ECO:0000313" key="6">
    <source>
        <dbReference type="Proteomes" id="UP000032361"/>
    </source>
</evidence>
<evidence type="ECO:0000259" key="3">
    <source>
        <dbReference type="Pfam" id="PF21307"/>
    </source>
</evidence>
<dbReference type="AlphaFoldDB" id="A0A0D7VZR1"/>
<dbReference type="GO" id="GO:0005975">
    <property type="term" value="P:carbohydrate metabolic process"/>
    <property type="evidence" value="ECO:0007669"/>
    <property type="project" value="InterPro"/>
</dbReference>
<dbReference type="Pfam" id="PF22124">
    <property type="entry name" value="Glyco_hydro_95_cat"/>
    <property type="match status" value="1"/>
</dbReference>
<feature type="domain" description="Glycosyl hydrolase family 95 catalytic" evidence="4">
    <location>
        <begin position="302"/>
        <end position="703"/>
    </location>
</feature>
<dbReference type="Proteomes" id="UP000032361">
    <property type="component" value="Unassembled WGS sequence"/>
</dbReference>
<dbReference type="PIRSF" id="PIRSF007663">
    <property type="entry name" value="UCP007663"/>
    <property type="match status" value="1"/>
</dbReference>
<organism evidence="5 6">
    <name type="scientific">Neotamlana nanhaiensis</name>
    <dbReference type="NCBI Taxonomy" id="1382798"/>
    <lineage>
        <taxon>Bacteria</taxon>
        <taxon>Pseudomonadati</taxon>
        <taxon>Bacteroidota</taxon>
        <taxon>Flavobacteriia</taxon>
        <taxon>Flavobacteriales</taxon>
        <taxon>Flavobacteriaceae</taxon>
        <taxon>Neotamlana</taxon>
    </lineage>
</organism>
<feature type="domain" description="Glycosyl hydrolase family 95 N-terminal" evidence="2">
    <location>
        <begin position="38"/>
        <end position="279"/>
    </location>
</feature>
<dbReference type="OrthoDB" id="9802600at2"/>
<evidence type="ECO:0000313" key="5">
    <source>
        <dbReference type="EMBL" id="KJD31097.1"/>
    </source>
</evidence>